<dbReference type="EMBL" id="QDKH01000009">
    <property type="protein sequence ID" value="PWC16329.1"/>
    <property type="molecule type" value="Genomic_DNA"/>
</dbReference>
<feature type="binding site" evidence="1">
    <location>
        <position position="56"/>
    </location>
    <ligand>
        <name>Zn(2+)</name>
        <dbReference type="ChEBI" id="CHEBI:29105"/>
        <note>catalytic</note>
    </ligand>
</feature>
<evidence type="ECO:0000313" key="4">
    <source>
        <dbReference type="EMBL" id="PWC16329.1"/>
    </source>
</evidence>
<feature type="domain" description="Peptidase M14" evidence="3">
    <location>
        <begin position="1"/>
        <end position="249"/>
    </location>
</feature>
<gene>
    <name evidence="1" type="primary">mpaA</name>
    <name evidence="4" type="ORF">DDT56_09620</name>
</gene>
<sequence length="249" mass="26834">MENNIISQRARSQRGNLPSLGEPYGKSLLGAPLLYFPAELPQQNSGLIIAGTHGDETAAVVTLSCALRTLFPGQRHHHVVLAVNPDGCQLGLRANANGVDINRNFPAGNWQPGSTVYRWNSAAAERDVELSTGETPASEPETKALCTLIEKLNPAWVVSFHEPLACIEDAHNSPLGQWLARQFDLPLVASVGYDTPGSFGSWCAERRLPCITAELPPVSADAASECYLNAMTALLCRNFYINVADVALN</sequence>
<comment type="caution">
    <text evidence="4">The sequence shown here is derived from an EMBL/GenBank/DDBJ whole genome shotgun (WGS) entry which is preliminary data.</text>
</comment>
<keyword evidence="1" id="KW-0378">Hydrolase</keyword>
<dbReference type="HAMAP" id="MF_02211">
    <property type="entry name" value="MpaA_carboxypeptidase"/>
    <property type="match status" value="1"/>
</dbReference>
<dbReference type="EC" id="3.4.17.-" evidence="1"/>
<comment type="pathway">
    <text evidence="1">Cell wall degradation; peptidoglycan degradation.</text>
</comment>
<dbReference type="GO" id="GO:0016998">
    <property type="term" value="P:cell wall macromolecule catabolic process"/>
    <property type="evidence" value="ECO:0007669"/>
    <property type="project" value="UniProtKB-UniPathway"/>
</dbReference>
<comment type="function">
    <text evidence="1">Involved in muropeptide degradation. Catalyzes the hydrolysis of the gamma-D-glutamyl-diaminopimelic acid (gamma-D-Glu-Dap) amide bond in the murein tripeptide L-alanyl-gamma-D-glutamyl-meso-diaminopimelic acid, leading to the formation of L-Ala-gamma-D-Glu and Dap.</text>
</comment>
<dbReference type="GO" id="GO:0009253">
    <property type="term" value="P:peptidoglycan catabolic process"/>
    <property type="evidence" value="ECO:0007669"/>
    <property type="project" value="UniProtKB-UniRule"/>
</dbReference>
<accession>A0A2U1U3U4</accession>
<evidence type="ECO:0000256" key="2">
    <source>
        <dbReference type="PROSITE-ProRule" id="PRU01379"/>
    </source>
</evidence>
<dbReference type="PROSITE" id="PS52035">
    <property type="entry name" value="PEPTIDASE_M14"/>
    <property type="match status" value="1"/>
</dbReference>
<evidence type="ECO:0000256" key="1">
    <source>
        <dbReference type="HAMAP-Rule" id="MF_02211"/>
    </source>
</evidence>
<dbReference type="GO" id="GO:0008270">
    <property type="term" value="F:zinc ion binding"/>
    <property type="evidence" value="ECO:0007669"/>
    <property type="project" value="UniProtKB-UniRule"/>
</dbReference>
<keyword evidence="5" id="KW-1185">Reference proteome</keyword>
<comment type="similarity">
    <text evidence="1 2">Belongs to the peptidase M14 family.</text>
</comment>
<comment type="subcellular location">
    <subcellularLocation>
        <location evidence="1">Cytoplasm</location>
    </subcellularLocation>
</comment>
<dbReference type="GO" id="GO:0005737">
    <property type="term" value="C:cytoplasm"/>
    <property type="evidence" value="ECO:0007669"/>
    <property type="project" value="UniProtKB-SubCell"/>
</dbReference>
<dbReference type="GO" id="GO:0006508">
    <property type="term" value="P:proteolysis"/>
    <property type="evidence" value="ECO:0007669"/>
    <property type="project" value="UniProtKB-KW"/>
</dbReference>
<dbReference type="GO" id="GO:0061473">
    <property type="term" value="F:murein tripeptide carboxypeptidase activity"/>
    <property type="evidence" value="ECO:0007669"/>
    <property type="project" value="UniProtKB-UniRule"/>
</dbReference>
<keyword evidence="1" id="KW-0963">Cytoplasm</keyword>
<keyword evidence="1" id="KW-0482">Metalloprotease</keyword>
<dbReference type="RefSeq" id="WP_136166231.1">
    <property type="nucleotide sequence ID" value="NZ_KZ819077.1"/>
</dbReference>
<evidence type="ECO:0000259" key="3">
    <source>
        <dbReference type="PROSITE" id="PS52035"/>
    </source>
</evidence>
<reference evidence="4 5" key="1">
    <citation type="submission" date="2018-04" db="EMBL/GenBank/DDBJ databases">
        <title>Brenneria corticis sp.nov.</title>
        <authorList>
            <person name="Li Y."/>
        </authorList>
    </citation>
    <scope>NUCLEOTIDE SEQUENCE [LARGE SCALE GENOMIC DNA]</scope>
    <source>
        <strain evidence="4 5">CFCC 11842</strain>
    </source>
</reference>
<keyword evidence="1" id="KW-0479">Metal-binding</keyword>
<dbReference type="GO" id="GO:0071555">
    <property type="term" value="P:cell wall organization"/>
    <property type="evidence" value="ECO:0007669"/>
    <property type="project" value="UniProtKB-KW"/>
</dbReference>
<dbReference type="SUPFAM" id="SSF53187">
    <property type="entry name" value="Zn-dependent exopeptidases"/>
    <property type="match status" value="1"/>
</dbReference>
<organism evidence="4 5">
    <name type="scientific">Brenneria corticis</name>
    <dbReference type="NCBI Taxonomy" id="2173106"/>
    <lineage>
        <taxon>Bacteria</taxon>
        <taxon>Pseudomonadati</taxon>
        <taxon>Pseudomonadota</taxon>
        <taxon>Gammaproteobacteria</taxon>
        <taxon>Enterobacterales</taxon>
        <taxon>Pectobacteriaceae</taxon>
        <taxon>Brenneria</taxon>
    </lineage>
</organism>
<keyword evidence="1" id="KW-0121">Carboxypeptidase</keyword>
<protein>
    <recommendedName>
        <fullName evidence="1">Murein peptide amidase A</fullName>
        <ecNumber evidence="1">3.4.17.-</ecNumber>
    </recommendedName>
    <alternativeName>
        <fullName evidence="1">Gamma-D-Glu-Dap amidase</fullName>
    </alternativeName>
    <alternativeName>
        <fullName evidence="1">Zinc metallocarboxypeptidase MpaA</fullName>
    </alternativeName>
</protein>
<dbReference type="GO" id="GO:0004040">
    <property type="term" value="F:amidase activity"/>
    <property type="evidence" value="ECO:0007669"/>
    <property type="project" value="InterPro"/>
</dbReference>
<dbReference type="UniPathway" id="UPA00549"/>
<dbReference type="Gene3D" id="3.40.630.10">
    <property type="entry name" value="Zn peptidases"/>
    <property type="match status" value="1"/>
</dbReference>
<keyword evidence="1" id="KW-0862">Zinc</keyword>
<keyword evidence="1" id="KW-0961">Cell wall biogenesis/degradation</keyword>
<proteinExistence type="inferred from homology"/>
<dbReference type="Proteomes" id="UP000296159">
    <property type="component" value="Unassembled WGS sequence"/>
</dbReference>
<dbReference type="InterPro" id="IPR000834">
    <property type="entry name" value="Peptidase_M14"/>
</dbReference>
<evidence type="ECO:0000313" key="5">
    <source>
        <dbReference type="Proteomes" id="UP000296159"/>
    </source>
</evidence>
<dbReference type="NCBIfam" id="NF007897">
    <property type="entry name" value="PRK10602.1"/>
    <property type="match status" value="1"/>
</dbReference>
<name>A0A2U1U3U4_9GAMM</name>
<feature type="binding site" evidence="1">
    <location>
        <position position="161"/>
    </location>
    <ligand>
        <name>Zn(2+)</name>
        <dbReference type="ChEBI" id="CHEBI:29105"/>
        <note>catalytic</note>
    </ligand>
</feature>
<dbReference type="Pfam" id="PF00246">
    <property type="entry name" value="Peptidase_M14"/>
    <property type="match status" value="1"/>
</dbReference>
<comment type="catalytic activity">
    <reaction evidence="1">
        <text>L-alanyl-gamma-D-glutamyl-meso-2,6-diaminopimelate + H2O = L-alanyl-D-glutamate + meso-2,6-diaminopimelate</text>
        <dbReference type="Rhea" id="RHEA:28398"/>
        <dbReference type="ChEBI" id="CHEBI:15377"/>
        <dbReference type="ChEBI" id="CHEBI:57791"/>
        <dbReference type="ChEBI" id="CHEBI:61395"/>
        <dbReference type="ChEBI" id="CHEBI:61401"/>
    </reaction>
</comment>
<keyword evidence="1" id="KW-0645">Protease</keyword>
<comment type="subunit">
    <text evidence="1">Homodimer.</text>
</comment>
<comment type="caution">
    <text evidence="2">Lacks conserved residue(s) required for the propagation of feature annotation.</text>
</comment>
<dbReference type="AlphaFoldDB" id="A0A2U1U3U4"/>
<feature type="binding site" evidence="1">
    <location>
        <position position="53"/>
    </location>
    <ligand>
        <name>Zn(2+)</name>
        <dbReference type="ChEBI" id="CHEBI:29105"/>
        <note>catalytic</note>
    </ligand>
</feature>
<comment type="cofactor">
    <cofactor evidence="1">
        <name>Zn(2+)</name>
        <dbReference type="ChEBI" id="CHEBI:29105"/>
    </cofactor>
    <text evidence="1">Binds 1 zinc ion per subunit.</text>
</comment>
<dbReference type="InterPro" id="IPR043691">
    <property type="entry name" value="MpaA"/>
</dbReference>